<protein>
    <submittedName>
        <fullName evidence="3">Uncharacterized protein</fullName>
    </submittedName>
</protein>
<reference evidence="3" key="1">
    <citation type="submission" date="2021-01" db="UniProtKB">
        <authorList>
            <consortium name="EnsemblMetazoa"/>
        </authorList>
    </citation>
    <scope>IDENTIFICATION</scope>
</reference>
<dbReference type="Proteomes" id="UP000594262">
    <property type="component" value="Unplaced"/>
</dbReference>
<feature type="compositionally biased region" description="Polar residues" evidence="2">
    <location>
        <begin position="256"/>
        <end position="266"/>
    </location>
</feature>
<organism evidence="3 4">
    <name type="scientific">Clytia hemisphaerica</name>
    <dbReference type="NCBI Taxonomy" id="252671"/>
    <lineage>
        <taxon>Eukaryota</taxon>
        <taxon>Metazoa</taxon>
        <taxon>Cnidaria</taxon>
        <taxon>Hydrozoa</taxon>
        <taxon>Hydroidolina</taxon>
        <taxon>Leptothecata</taxon>
        <taxon>Obeliida</taxon>
        <taxon>Clytiidae</taxon>
        <taxon>Clytia</taxon>
    </lineage>
</organism>
<accession>A0A7M5VAE9</accession>
<evidence type="ECO:0000313" key="4">
    <source>
        <dbReference type="Proteomes" id="UP000594262"/>
    </source>
</evidence>
<evidence type="ECO:0000256" key="2">
    <source>
        <dbReference type="SAM" id="MobiDB-lite"/>
    </source>
</evidence>
<name>A0A7M5VAE9_9CNID</name>
<dbReference type="EnsemblMetazoa" id="CLYHEMT006665.1">
    <property type="protein sequence ID" value="CLYHEMP006665.1"/>
    <property type="gene ID" value="CLYHEMG006665"/>
</dbReference>
<dbReference type="AlphaFoldDB" id="A0A7M5VAE9"/>
<keyword evidence="1" id="KW-0175">Coiled coil</keyword>
<evidence type="ECO:0000313" key="3">
    <source>
        <dbReference type="EnsemblMetazoa" id="CLYHEMP006665.1"/>
    </source>
</evidence>
<keyword evidence="4" id="KW-1185">Reference proteome</keyword>
<evidence type="ECO:0000256" key="1">
    <source>
        <dbReference type="SAM" id="Coils"/>
    </source>
</evidence>
<feature type="compositionally biased region" description="Basic and acidic residues" evidence="2">
    <location>
        <begin position="296"/>
        <end position="328"/>
    </location>
</feature>
<feature type="region of interest" description="Disordered" evidence="2">
    <location>
        <begin position="285"/>
        <end position="380"/>
    </location>
</feature>
<feature type="coiled-coil region" evidence="1">
    <location>
        <begin position="210"/>
        <end position="237"/>
    </location>
</feature>
<feature type="compositionally biased region" description="Polar residues" evidence="2">
    <location>
        <begin position="359"/>
        <end position="368"/>
    </location>
</feature>
<sequence length="507" mass="58318">KKFYIMTLDNDIMGSMDVSIKMVSKHDLDFNERHQNSVPKYEEAIIKKGQIEAVIEEAFEPRNTGDKESTKDPIDTVQYALNVASKVNQQILELGTVKEKREKLVQKFEEALQKKKEENIFVKPVDKLKITAGKPMDFDDALETEMRQKTKDFNNKLDKIEGQWTRKIEMLENKAKEALDKKFYVEQNLNTVLLKMNLMEFESSKNQEIITALRVENAKLKTENDDLKLKLVVKSQEKEAQDVTKAKHETAEVIESSGSGSDQIETRLPNQSLLDIAKAEQKTVPNTNVRFSIPDESPRKRLETRVGRPMKKVDQKDREANAWKRDSSNKTASKPKADKKGRKQTNAKLQIDKYKKISNKTVDQSKYGQNKPKQEGTKVISQKEVRTASATLNKKCDLKCKNTTFKESAVLQRDVRFSEPKKSQDFRNGSMTLTSIFIKDGIKQIKTQVPTVKKPQVQCDAKPVNKTIQEQFKQAKKLAVFKYNKNPKKPIKKFANGHHFESKECWD</sequence>
<proteinExistence type="predicted"/>
<feature type="region of interest" description="Disordered" evidence="2">
    <location>
        <begin position="245"/>
        <end position="266"/>
    </location>
</feature>